<dbReference type="Gene3D" id="3.30.470.20">
    <property type="entry name" value="ATP-grasp fold, B domain"/>
    <property type="match status" value="1"/>
</dbReference>
<gene>
    <name evidence="1" type="ORF">SAMN05421852_10185</name>
</gene>
<accession>A0A1I3JI92</accession>
<keyword evidence="2" id="KW-1185">Reference proteome</keyword>
<evidence type="ECO:0000313" key="1">
    <source>
        <dbReference type="EMBL" id="SFI59894.1"/>
    </source>
</evidence>
<dbReference type="InterPro" id="IPR026838">
    <property type="entry name" value="YheC/D"/>
</dbReference>
<dbReference type="SUPFAM" id="SSF56059">
    <property type="entry name" value="Glutathione synthetase ATP-binding domain-like"/>
    <property type="match status" value="1"/>
</dbReference>
<dbReference type="AlphaFoldDB" id="A0A1I3JI92"/>
<dbReference type="STRING" id="46223.SAMN05421852_10185"/>
<evidence type="ECO:0000313" key="2">
    <source>
        <dbReference type="Proteomes" id="UP000199545"/>
    </source>
</evidence>
<dbReference type="RefSeq" id="WP_175482214.1">
    <property type="nucleotide sequence ID" value="NZ_FORR01000001.1"/>
</dbReference>
<dbReference type="Proteomes" id="UP000199545">
    <property type="component" value="Unassembled WGS sequence"/>
</dbReference>
<proteinExistence type="predicted"/>
<protein>
    <submittedName>
        <fullName evidence="1">YheC/D like ATP-grasp</fullName>
    </submittedName>
</protein>
<dbReference type="EMBL" id="FORR01000001">
    <property type="protein sequence ID" value="SFI59894.1"/>
    <property type="molecule type" value="Genomic_DNA"/>
</dbReference>
<organism evidence="1 2">
    <name type="scientific">Thermoflavimicrobium dichotomicum</name>
    <dbReference type="NCBI Taxonomy" id="46223"/>
    <lineage>
        <taxon>Bacteria</taxon>
        <taxon>Bacillati</taxon>
        <taxon>Bacillota</taxon>
        <taxon>Bacilli</taxon>
        <taxon>Bacillales</taxon>
        <taxon>Thermoactinomycetaceae</taxon>
        <taxon>Thermoflavimicrobium</taxon>
    </lineage>
</organism>
<dbReference type="Pfam" id="PF14398">
    <property type="entry name" value="ATPgrasp_YheCD"/>
    <property type="match status" value="1"/>
</dbReference>
<name>A0A1I3JI92_9BACL</name>
<sequence>MSIINKIENTRHLLTNQHIAPHIPETKRLSEQNLRNMLKKFSTVYLKPDNSCQGKGIMRIDRQPNGTYLLRIQSQPWKWIYKHPFPLWKKVLQLKMKRPYIIQQGIDSFTSAGNVFDIRTHLLRIDGEWVVGGIIGRIAAKDHIVTNAYSGGKSKKIIPLLMEELGMDTDEAHHTINQLIQLSNESVNVISQVHPKWYEYGLDIGIDSKRHLWIYEINIKPGLLVFKDDPETHQKIMKLREQAS</sequence>
<reference evidence="1 2" key="1">
    <citation type="submission" date="2016-10" db="EMBL/GenBank/DDBJ databases">
        <authorList>
            <person name="de Groot N.N."/>
        </authorList>
    </citation>
    <scope>NUCLEOTIDE SEQUENCE [LARGE SCALE GENOMIC DNA]</scope>
    <source>
        <strain evidence="1 2">DSM 44778</strain>
    </source>
</reference>